<dbReference type="RefSeq" id="WP_310409685.1">
    <property type="nucleotide sequence ID" value="NZ_JAVDYC010000001.1"/>
</dbReference>
<feature type="domain" description="SWIM-type" evidence="2">
    <location>
        <begin position="48"/>
        <end position="83"/>
    </location>
</feature>
<evidence type="ECO:0000256" key="1">
    <source>
        <dbReference type="PROSITE-ProRule" id="PRU00325"/>
    </source>
</evidence>
<organism evidence="3 4">
    <name type="scientific">Catenuloplanes niger</name>
    <dbReference type="NCBI Taxonomy" id="587534"/>
    <lineage>
        <taxon>Bacteria</taxon>
        <taxon>Bacillati</taxon>
        <taxon>Actinomycetota</taxon>
        <taxon>Actinomycetes</taxon>
        <taxon>Micromonosporales</taxon>
        <taxon>Micromonosporaceae</taxon>
        <taxon>Catenuloplanes</taxon>
    </lineage>
</organism>
<keyword evidence="4" id="KW-1185">Reference proteome</keyword>
<dbReference type="Proteomes" id="UP001183629">
    <property type="component" value="Unassembled WGS sequence"/>
</dbReference>
<dbReference type="InterPro" id="IPR007527">
    <property type="entry name" value="Znf_SWIM"/>
</dbReference>
<name>A0AAE3ZJC3_9ACTN</name>
<dbReference type="AlphaFoldDB" id="A0AAE3ZJC3"/>
<accession>A0AAE3ZJC3</accession>
<keyword evidence="1" id="KW-0862">Zinc</keyword>
<sequence>MAVRIDIEAFRESVAAPVLDAADRLVADGAVGELESSGGGVLADVADVQAWAGIVDGELGGDCDCGSGERLCAHVVALALTAVGTGFPLLASATPPGPDTTDPEQARYLAALRGLTGRQVAALVVDTALRDRLFAVRLLGEAGLLDADAAANGLEDFRAAIDVAAEDEDAWAAGTRLAEEAEILLQYPATTAALELVEDALQVWDELAAEIADDPGEITEVLVEGHRELCERLGLDEAEGAARLDRVAASVRYGTIVPSGR</sequence>
<keyword evidence="1" id="KW-0479">Metal-binding</keyword>
<comment type="caution">
    <text evidence="3">The sequence shown here is derived from an EMBL/GenBank/DDBJ whole genome shotgun (WGS) entry which is preliminary data.</text>
</comment>
<dbReference type="PROSITE" id="PS50966">
    <property type="entry name" value="ZF_SWIM"/>
    <property type="match status" value="1"/>
</dbReference>
<dbReference type="EMBL" id="JAVDYC010000001">
    <property type="protein sequence ID" value="MDR7320962.1"/>
    <property type="molecule type" value="Genomic_DNA"/>
</dbReference>
<reference evidence="3 4" key="1">
    <citation type="submission" date="2023-07" db="EMBL/GenBank/DDBJ databases">
        <title>Sequencing the genomes of 1000 actinobacteria strains.</title>
        <authorList>
            <person name="Klenk H.-P."/>
        </authorList>
    </citation>
    <scope>NUCLEOTIDE SEQUENCE [LARGE SCALE GENOMIC DNA]</scope>
    <source>
        <strain evidence="3 4">DSM 44711</strain>
    </source>
</reference>
<gene>
    <name evidence="3" type="ORF">J2S44_001212</name>
</gene>
<dbReference type="GO" id="GO:0008270">
    <property type="term" value="F:zinc ion binding"/>
    <property type="evidence" value="ECO:0007669"/>
    <property type="project" value="UniProtKB-KW"/>
</dbReference>
<proteinExistence type="predicted"/>
<evidence type="ECO:0000259" key="2">
    <source>
        <dbReference type="PROSITE" id="PS50966"/>
    </source>
</evidence>
<evidence type="ECO:0000313" key="4">
    <source>
        <dbReference type="Proteomes" id="UP001183629"/>
    </source>
</evidence>
<keyword evidence="1" id="KW-0863">Zinc-finger</keyword>
<protein>
    <recommendedName>
        <fullName evidence="2">SWIM-type domain-containing protein</fullName>
    </recommendedName>
</protein>
<evidence type="ECO:0000313" key="3">
    <source>
        <dbReference type="EMBL" id="MDR7320962.1"/>
    </source>
</evidence>